<feature type="domain" description="MYND-type" evidence="5">
    <location>
        <begin position="125"/>
        <end position="170"/>
    </location>
</feature>
<dbReference type="Proteomes" id="UP001190700">
    <property type="component" value="Unassembled WGS sequence"/>
</dbReference>
<evidence type="ECO:0000256" key="3">
    <source>
        <dbReference type="ARBA" id="ARBA00022833"/>
    </source>
</evidence>
<dbReference type="EMBL" id="LGRX02005986">
    <property type="protein sequence ID" value="KAK3277662.1"/>
    <property type="molecule type" value="Genomic_DNA"/>
</dbReference>
<evidence type="ECO:0000256" key="4">
    <source>
        <dbReference type="PROSITE-ProRule" id="PRU00134"/>
    </source>
</evidence>
<dbReference type="PROSITE" id="PS50865">
    <property type="entry name" value="ZF_MYND_2"/>
    <property type="match status" value="1"/>
</dbReference>
<keyword evidence="2 4" id="KW-0863">Zinc-finger</keyword>
<sequence>MIDETLLKVAKEEHADDVLRTPEELTKEAFLARPPALGLTLEDMNDVRAAASTLEPRFEASVFRQLRLRMLRMMIPCDGASTVTQLADRLNAELVLAGVTAPTGWYHFNKRCYGIRRIGLRACCAHGCLRAESPEDAGKHFLKCVGWTYAQYCSKVCQRRDWKTSHTHVCRNAKEHMQKHDEYTKIMYDSVRKMGFASGDHTCGFKITTSDGSGAPAPVPKRPLCDVLTE</sequence>
<keyword evidence="1" id="KW-0479">Metal-binding</keyword>
<keyword evidence="7" id="KW-1185">Reference proteome</keyword>
<keyword evidence="3" id="KW-0862">Zinc</keyword>
<gene>
    <name evidence="6" type="ORF">CYMTET_14338</name>
</gene>
<evidence type="ECO:0000313" key="6">
    <source>
        <dbReference type="EMBL" id="KAK3277662.1"/>
    </source>
</evidence>
<reference evidence="6 7" key="1">
    <citation type="journal article" date="2015" name="Genome Biol. Evol.">
        <title>Comparative Genomics of a Bacterivorous Green Alga Reveals Evolutionary Causalities and Consequences of Phago-Mixotrophic Mode of Nutrition.</title>
        <authorList>
            <person name="Burns J.A."/>
            <person name="Paasch A."/>
            <person name="Narechania A."/>
            <person name="Kim E."/>
        </authorList>
    </citation>
    <scope>NUCLEOTIDE SEQUENCE [LARGE SCALE GENOMIC DNA]</scope>
    <source>
        <strain evidence="6 7">PLY_AMNH</strain>
    </source>
</reference>
<name>A0AAE0GGN9_9CHLO</name>
<evidence type="ECO:0000256" key="1">
    <source>
        <dbReference type="ARBA" id="ARBA00022723"/>
    </source>
</evidence>
<evidence type="ECO:0000313" key="7">
    <source>
        <dbReference type="Proteomes" id="UP001190700"/>
    </source>
</evidence>
<dbReference type="InterPro" id="IPR002893">
    <property type="entry name" value="Znf_MYND"/>
</dbReference>
<organism evidence="6 7">
    <name type="scientific">Cymbomonas tetramitiformis</name>
    <dbReference type="NCBI Taxonomy" id="36881"/>
    <lineage>
        <taxon>Eukaryota</taxon>
        <taxon>Viridiplantae</taxon>
        <taxon>Chlorophyta</taxon>
        <taxon>Pyramimonadophyceae</taxon>
        <taxon>Pyramimonadales</taxon>
        <taxon>Pyramimonadaceae</taxon>
        <taxon>Cymbomonas</taxon>
    </lineage>
</organism>
<dbReference type="AlphaFoldDB" id="A0AAE0GGN9"/>
<protein>
    <recommendedName>
        <fullName evidence="5">MYND-type domain-containing protein</fullName>
    </recommendedName>
</protein>
<proteinExistence type="predicted"/>
<dbReference type="SUPFAM" id="SSF144232">
    <property type="entry name" value="HIT/MYND zinc finger-like"/>
    <property type="match status" value="1"/>
</dbReference>
<dbReference type="Gene3D" id="6.10.140.2220">
    <property type="match status" value="1"/>
</dbReference>
<dbReference type="GO" id="GO:0008270">
    <property type="term" value="F:zinc ion binding"/>
    <property type="evidence" value="ECO:0007669"/>
    <property type="project" value="UniProtKB-KW"/>
</dbReference>
<comment type="caution">
    <text evidence="6">The sequence shown here is derived from an EMBL/GenBank/DDBJ whole genome shotgun (WGS) entry which is preliminary data.</text>
</comment>
<accession>A0AAE0GGN9</accession>
<evidence type="ECO:0000259" key="5">
    <source>
        <dbReference type="PROSITE" id="PS50865"/>
    </source>
</evidence>
<evidence type="ECO:0000256" key="2">
    <source>
        <dbReference type="ARBA" id="ARBA00022771"/>
    </source>
</evidence>